<feature type="region of interest" description="Disordered" evidence="1">
    <location>
        <begin position="1"/>
        <end position="58"/>
    </location>
</feature>
<keyword evidence="3" id="KW-1185">Reference proteome</keyword>
<sequence>MGSGAHGLPTPQQVSGRVWTGKGGEFPKCDPPHEDPPNSWAGLGQASWRCHKDRKNHR</sequence>
<reference evidence="2 3" key="1">
    <citation type="submission" date="2019-05" db="EMBL/GenBank/DDBJ databases">
        <title>Emergence of the Ug99 lineage of the wheat stem rust pathogen through somatic hybridization.</title>
        <authorList>
            <person name="Li F."/>
            <person name="Upadhyaya N.M."/>
            <person name="Sperschneider J."/>
            <person name="Matny O."/>
            <person name="Nguyen-Phuc H."/>
            <person name="Mago R."/>
            <person name="Raley C."/>
            <person name="Miller M.E."/>
            <person name="Silverstein K.A.T."/>
            <person name="Henningsen E."/>
            <person name="Hirsch C.D."/>
            <person name="Visser B."/>
            <person name="Pretorius Z.A."/>
            <person name="Steffenson B.J."/>
            <person name="Schwessinger B."/>
            <person name="Dodds P.N."/>
            <person name="Figueroa M."/>
        </authorList>
    </citation>
    <scope>NUCLEOTIDE SEQUENCE [LARGE SCALE GENOMIC DNA]</scope>
    <source>
        <strain evidence="2">21-0</strain>
    </source>
</reference>
<evidence type="ECO:0000313" key="2">
    <source>
        <dbReference type="EMBL" id="KAA1089511.1"/>
    </source>
</evidence>
<proteinExistence type="predicted"/>
<protein>
    <submittedName>
        <fullName evidence="2">Uncharacterized protein</fullName>
    </submittedName>
</protein>
<name>A0A5B0NJN3_PUCGR</name>
<dbReference type="Proteomes" id="UP000324748">
    <property type="component" value="Unassembled WGS sequence"/>
</dbReference>
<organism evidence="2 3">
    <name type="scientific">Puccinia graminis f. sp. tritici</name>
    <dbReference type="NCBI Taxonomy" id="56615"/>
    <lineage>
        <taxon>Eukaryota</taxon>
        <taxon>Fungi</taxon>
        <taxon>Dikarya</taxon>
        <taxon>Basidiomycota</taxon>
        <taxon>Pucciniomycotina</taxon>
        <taxon>Pucciniomycetes</taxon>
        <taxon>Pucciniales</taxon>
        <taxon>Pucciniaceae</taxon>
        <taxon>Puccinia</taxon>
    </lineage>
</organism>
<feature type="compositionally biased region" description="Basic and acidic residues" evidence="1">
    <location>
        <begin position="25"/>
        <end position="36"/>
    </location>
</feature>
<gene>
    <name evidence="2" type="ORF">PGT21_020584</name>
</gene>
<accession>A0A5B0NJN3</accession>
<evidence type="ECO:0000313" key="3">
    <source>
        <dbReference type="Proteomes" id="UP000324748"/>
    </source>
</evidence>
<dbReference type="EMBL" id="VSWC01000093">
    <property type="protein sequence ID" value="KAA1089511.1"/>
    <property type="molecule type" value="Genomic_DNA"/>
</dbReference>
<feature type="compositionally biased region" description="Basic residues" evidence="1">
    <location>
        <begin position="49"/>
        <end position="58"/>
    </location>
</feature>
<evidence type="ECO:0000256" key="1">
    <source>
        <dbReference type="SAM" id="MobiDB-lite"/>
    </source>
</evidence>
<dbReference type="AlphaFoldDB" id="A0A5B0NJN3"/>
<comment type="caution">
    <text evidence="2">The sequence shown here is derived from an EMBL/GenBank/DDBJ whole genome shotgun (WGS) entry which is preliminary data.</text>
</comment>